<name>A0ABW0SSN8_9GAMM</name>
<reference evidence="3" key="1">
    <citation type="journal article" date="2019" name="Int. J. Syst. Evol. Microbiol.">
        <title>The Global Catalogue of Microorganisms (GCM) 10K type strain sequencing project: providing services to taxonomists for standard genome sequencing and annotation.</title>
        <authorList>
            <consortium name="The Broad Institute Genomics Platform"/>
            <consortium name="The Broad Institute Genome Sequencing Center for Infectious Disease"/>
            <person name="Wu L."/>
            <person name="Ma J."/>
        </authorList>
    </citation>
    <scope>NUCLEOTIDE SEQUENCE [LARGE SCALE GENOMIC DNA]</scope>
    <source>
        <strain evidence="3">KACC 11407</strain>
    </source>
</reference>
<feature type="domain" description="Integrase catalytic" evidence="1">
    <location>
        <begin position="117"/>
        <end position="280"/>
    </location>
</feature>
<protein>
    <submittedName>
        <fullName evidence="2">IS3 family transposase</fullName>
    </submittedName>
</protein>
<dbReference type="InterPro" id="IPR050900">
    <property type="entry name" value="Transposase_IS3/IS150/IS904"/>
</dbReference>
<dbReference type="Pfam" id="PF13276">
    <property type="entry name" value="HTH_21"/>
    <property type="match status" value="1"/>
</dbReference>
<evidence type="ECO:0000259" key="1">
    <source>
        <dbReference type="PROSITE" id="PS50994"/>
    </source>
</evidence>
<dbReference type="Pfam" id="PF13333">
    <property type="entry name" value="rve_2"/>
    <property type="match status" value="1"/>
</dbReference>
<dbReference type="PROSITE" id="PS50994">
    <property type="entry name" value="INTEGRASE"/>
    <property type="match status" value="1"/>
</dbReference>
<dbReference type="SUPFAM" id="SSF53098">
    <property type="entry name" value="Ribonuclease H-like"/>
    <property type="match status" value="1"/>
</dbReference>
<evidence type="ECO:0000313" key="3">
    <source>
        <dbReference type="Proteomes" id="UP001596036"/>
    </source>
</evidence>
<dbReference type="Proteomes" id="UP001596036">
    <property type="component" value="Unassembled WGS sequence"/>
</dbReference>
<dbReference type="PANTHER" id="PTHR46889:SF5">
    <property type="entry name" value="INTEGRASE PROTEIN"/>
    <property type="match status" value="1"/>
</dbReference>
<dbReference type="PANTHER" id="PTHR46889">
    <property type="entry name" value="TRANSPOSASE INSF FOR INSERTION SEQUENCE IS3B-RELATED"/>
    <property type="match status" value="1"/>
</dbReference>
<dbReference type="InterPro" id="IPR036397">
    <property type="entry name" value="RNaseH_sf"/>
</dbReference>
<dbReference type="EMBL" id="JBHSNM010000026">
    <property type="protein sequence ID" value="MFC5571610.1"/>
    <property type="molecule type" value="Genomic_DNA"/>
</dbReference>
<sequence>MDGQRMMFPLTDLCRALKVSLSGYHAWKRRPPSIRATQDVRLAAVIAATHRELRESYGSRRLWRELRRRGIDCGRHRMDRLRRAHGLCTRRRRRFLRARTAYQRTPPAPRLCTWPFAAPSPDRLWVGDMTQLPTREGPLHFAALIDACSRRVVGWAMDDHQRLDLTERALDMALQQRRPKPGLILHHDRGSQYTGARYRAKAEAANIRLSMSRPGLPYDNAMAESFFATLKHEIGDDKPFENREAARSAVFEYVEVFYNRVRLHSGLGYRSPMQAEREYQSVRAVS</sequence>
<accession>A0ABW0SSN8</accession>
<dbReference type="InterPro" id="IPR001584">
    <property type="entry name" value="Integrase_cat-core"/>
</dbReference>
<comment type="caution">
    <text evidence="2">The sequence shown here is derived from an EMBL/GenBank/DDBJ whole genome shotgun (WGS) entry which is preliminary data.</text>
</comment>
<gene>
    <name evidence="2" type="ORF">ACFPN1_16265</name>
</gene>
<dbReference type="InterPro" id="IPR048020">
    <property type="entry name" value="Transpos_IS3"/>
</dbReference>
<dbReference type="NCBIfam" id="NF033516">
    <property type="entry name" value="transpos_IS3"/>
    <property type="match status" value="1"/>
</dbReference>
<dbReference type="Gene3D" id="3.30.420.10">
    <property type="entry name" value="Ribonuclease H-like superfamily/Ribonuclease H"/>
    <property type="match status" value="1"/>
</dbReference>
<organism evidence="2 3">
    <name type="scientific">Lysobacter yangpyeongensis</name>
    <dbReference type="NCBI Taxonomy" id="346182"/>
    <lineage>
        <taxon>Bacteria</taxon>
        <taxon>Pseudomonadati</taxon>
        <taxon>Pseudomonadota</taxon>
        <taxon>Gammaproteobacteria</taxon>
        <taxon>Lysobacterales</taxon>
        <taxon>Lysobacteraceae</taxon>
        <taxon>Lysobacter</taxon>
    </lineage>
</organism>
<proteinExistence type="predicted"/>
<dbReference type="InterPro" id="IPR012337">
    <property type="entry name" value="RNaseH-like_sf"/>
</dbReference>
<evidence type="ECO:0000313" key="2">
    <source>
        <dbReference type="EMBL" id="MFC5571610.1"/>
    </source>
</evidence>
<keyword evidence="3" id="KW-1185">Reference proteome</keyword>
<dbReference type="InterPro" id="IPR025948">
    <property type="entry name" value="HTH-like_dom"/>
</dbReference>
<dbReference type="RefSeq" id="WP_386756269.1">
    <property type="nucleotide sequence ID" value="NZ_JBHSNM010000026.1"/>
</dbReference>
<dbReference type="Pfam" id="PF00665">
    <property type="entry name" value="rve"/>
    <property type="match status" value="1"/>
</dbReference>